<evidence type="ECO:0000313" key="1">
    <source>
        <dbReference type="EMBL" id="KAK1753134.1"/>
    </source>
</evidence>
<dbReference type="CDD" id="cd00866">
    <property type="entry name" value="PEBP_euk"/>
    <property type="match status" value="1"/>
</dbReference>
<dbReference type="InterPro" id="IPR036610">
    <property type="entry name" value="PEBP-like_sf"/>
</dbReference>
<protein>
    <submittedName>
        <fullName evidence="1">Phosphatidylethanolamine-binding protein</fullName>
    </submittedName>
</protein>
<name>A0AAJ0F9H5_9PEZI</name>
<dbReference type="EMBL" id="MU839838">
    <property type="protein sequence ID" value="KAK1753134.1"/>
    <property type="molecule type" value="Genomic_DNA"/>
</dbReference>
<dbReference type="InterPro" id="IPR008914">
    <property type="entry name" value="PEBP"/>
</dbReference>
<sequence length="202" mass="21444">MGAQLPQSITRSLESLAAAANNNKQPDAHPLPLLRIHFPEVTVTTPGTDVSIPAAAPTPTLSLSSSAIKPGTNKKYIAFSIDLDAPFPSWPILGPILHGIQTDLVVVADGAEGGGFVPLEAKTKEWRVVYRGPGPPRPSAPHRYVFLLFEQPEGVNGEKVDEVLGMGAGAGLWARIRWDQGAAERKLGLGEVVAVNYFVSHG</sequence>
<dbReference type="InterPro" id="IPR035810">
    <property type="entry name" value="PEBP_euk"/>
</dbReference>
<keyword evidence="2" id="KW-1185">Reference proteome</keyword>
<evidence type="ECO:0000313" key="2">
    <source>
        <dbReference type="Proteomes" id="UP001239445"/>
    </source>
</evidence>
<gene>
    <name evidence="1" type="ORF">QBC47DRAFT_327094</name>
</gene>
<dbReference type="SUPFAM" id="SSF49777">
    <property type="entry name" value="PEBP-like"/>
    <property type="match status" value="1"/>
</dbReference>
<dbReference type="Pfam" id="PF01161">
    <property type="entry name" value="PBP"/>
    <property type="match status" value="1"/>
</dbReference>
<dbReference type="GO" id="GO:0030162">
    <property type="term" value="P:regulation of proteolysis"/>
    <property type="evidence" value="ECO:0007669"/>
    <property type="project" value="TreeGrafter"/>
</dbReference>
<proteinExistence type="predicted"/>
<dbReference type="Proteomes" id="UP001239445">
    <property type="component" value="Unassembled WGS sequence"/>
</dbReference>
<dbReference type="GO" id="GO:0046578">
    <property type="term" value="P:regulation of Ras protein signal transduction"/>
    <property type="evidence" value="ECO:0007669"/>
    <property type="project" value="TreeGrafter"/>
</dbReference>
<dbReference type="PANTHER" id="PTHR11362:SF78">
    <property type="entry name" value="PROTEASE INHIBITOR"/>
    <property type="match status" value="1"/>
</dbReference>
<organism evidence="1 2">
    <name type="scientific">Echria macrotheca</name>
    <dbReference type="NCBI Taxonomy" id="438768"/>
    <lineage>
        <taxon>Eukaryota</taxon>
        <taxon>Fungi</taxon>
        <taxon>Dikarya</taxon>
        <taxon>Ascomycota</taxon>
        <taxon>Pezizomycotina</taxon>
        <taxon>Sordariomycetes</taxon>
        <taxon>Sordariomycetidae</taxon>
        <taxon>Sordariales</taxon>
        <taxon>Schizotheciaceae</taxon>
        <taxon>Echria</taxon>
    </lineage>
</organism>
<accession>A0AAJ0F9H5</accession>
<dbReference type="Gene3D" id="3.90.280.10">
    <property type="entry name" value="PEBP-like"/>
    <property type="match status" value="1"/>
</dbReference>
<dbReference type="AlphaFoldDB" id="A0AAJ0F9H5"/>
<comment type="caution">
    <text evidence="1">The sequence shown here is derived from an EMBL/GenBank/DDBJ whole genome shotgun (WGS) entry which is preliminary data.</text>
</comment>
<dbReference type="GO" id="GO:0005543">
    <property type="term" value="F:phospholipid binding"/>
    <property type="evidence" value="ECO:0007669"/>
    <property type="project" value="TreeGrafter"/>
</dbReference>
<dbReference type="PANTHER" id="PTHR11362">
    <property type="entry name" value="PHOSPHATIDYLETHANOLAMINE-BINDING PROTEIN"/>
    <property type="match status" value="1"/>
</dbReference>
<dbReference type="GO" id="GO:0030414">
    <property type="term" value="F:peptidase inhibitor activity"/>
    <property type="evidence" value="ECO:0007669"/>
    <property type="project" value="TreeGrafter"/>
</dbReference>
<reference evidence="1" key="1">
    <citation type="submission" date="2023-06" db="EMBL/GenBank/DDBJ databases">
        <title>Genome-scale phylogeny and comparative genomics of the fungal order Sordariales.</title>
        <authorList>
            <consortium name="Lawrence Berkeley National Laboratory"/>
            <person name="Hensen N."/>
            <person name="Bonometti L."/>
            <person name="Westerberg I."/>
            <person name="Brannstrom I.O."/>
            <person name="Guillou S."/>
            <person name="Cros-Aarteil S."/>
            <person name="Calhoun S."/>
            <person name="Haridas S."/>
            <person name="Kuo A."/>
            <person name="Mondo S."/>
            <person name="Pangilinan J."/>
            <person name="Riley R."/>
            <person name="Labutti K."/>
            <person name="Andreopoulos B."/>
            <person name="Lipzen A."/>
            <person name="Chen C."/>
            <person name="Yanf M."/>
            <person name="Daum C."/>
            <person name="Ng V."/>
            <person name="Clum A."/>
            <person name="Steindorff A."/>
            <person name="Ohm R."/>
            <person name="Martin F."/>
            <person name="Silar P."/>
            <person name="Natvig D."/>
            <person name="Lalanne C."/>
            <person name="Gautier V."/>
            <person name="Ament-Velasquez S.L."/>
            <person name="Kruys A."/>
            <person name="Hutchinson M.I."/>
            <person name="Powell A.J."/>
            <person name="Barry K."/>
            <person name="Miller A.N."/>
            <person name="Grigoriev I.V."/>
            <person name="Debuchy R."/>
            <person name="Gladieux P."/>
            <person name="Thoren M.H."/>
            <person name="Johannesson H."/>
        </authorList>
    </citation>
    <scope>NUCLEOTIDE SEQUENCE</scope>
    <source>
        <strain evidence="1">PSN4</strain>
    </source>
</reference>